<dbReference type="GO" id="GO:0008324">
    <property type="term" value="F:monoatomic cation transmembrane transporter activity"/>
    <property type="evidence" value="ECO:0007669"/>
    <property type="project" value="InterPro"/>
</dbReference>
<keyword evidence="6" id="KW-0472">Membrane</keyword>
<dbReference type="Pfam" id="PF01899">
    <property type="entry name" value="MNHE"/>
    <property type="match status" value="1"/>
</dbReference>
<comment type="similarity">
    <text evidence="2">Belongs to the CPA3 antiporters (TC 2.A.63) subunit E family.</text>
</comment>
<gene>
    <name evidence="7" type="ORF">ET996_10435</name>
</gene>
<keyword evidence="4" id="KW-0812">Transmembrane</keyword>
<evidence type="ECO:0000256" key="1">
    <source>
        <dbReference type="ARBA" id="ARBA00004651"/>
    </source>
</evidence>
<reference evidence="7 8" key="1">
    <citation type="submission" date="2019-01" db="EMBL/GenBank/DDBJ databases">
        <title>Lactibacter flavus gen. nov., sp. nov., a novel bacterium of the family Propionibacteriaceae isolated from raw milk and dairy products.</title>
        <authorList>
            <person name="Huptas C."/>
            <person name="Wenning M."/>
            <person name="Breitenwieser F."/>
            <person name="Doll E."/>
            <person name="Von Neubeck M."/>
            <person name="Busse H.-J."/>
            <person name="Scherer S."/>
        </authorList>
    </citation>
    <scope>NUCLEOTIDE SEQUENCE [LARGE SCALE GENOMIC DNA]</scope>
    <source>
        <strain evidence="7 8">DSM 22130</strain>
    </source>
</reference>
<proteinExistence type="inferred from homology"/>
<protein>
    <submittedName>
        <fullName evidence="7">Cation transporter</fullName>
    </submittedName>
</protein>
<dbReference type="AlphaFoldDB" id="A0A4Q9KJ36"/>
<evidence type="ECO:0000313" key="7">
    <source>
        <dbReference type="EMBL" id="TBT94427.1"/>
    </source>
</evidence>
<keyword evidence="5" id="KW-1133">Transmembrane helix</keyword>
<comment type="caution">
    <text evidence="7">The sequence shown here is derived from an EMBL/GenBank/DDBJ whole genome shotgun (WGS) entry which is preliminary data.</text>
</comment>
<evidence type="ECO:0000256" key="6">
    <source>
        <dbReference type="ARBA" id="ARBA00023136"/>
    </source>
</evidence>
<dbReference type="PANTHER" id="PTHR34584">
    <property type="entry name" value="NA(+)/H(+) ANTIPORTER SUBUNIT E1"/>
    <property type="match status" value="1"/>
</dbReference>
<keyword evidence="8" id="KW-1185">Reference proteome</keyword>
<dbReference type="PANTHER" id="PTHR34584:SF1">
    <property type="entry name" value="NA(+)_H(+) ANTIPORTER SUBUNIT E1"/>
    <property type="match status" value="1"/>
</dbReference>
<evidence type="ECO:0000256" key="5">
    <source>
        <dbReference type="ARBA" id="ARBA00022989"/>
    </source>
</evidence>
<dbReference type="InterPro" id="IPR002758">
    <property type="entry name" value="Cation_antiport_E"/>
</dbReference>
<dbReference type="RefSeq" id="WP_131172507.1">
    <property type="nucleotide sequence ID" value="NZ_FXTL01000013.1"/>
</dbReference>
<dbReference type="GO" id="GO:0005886">
    <property type="term" value="C:plasma membrane"/>
    <property type="evidence" value="ECO:0007669"/>
    <property type="project" value="UniProtKB-SubCell"/>
</dbReference>
<dbReference type="OrthoDB" id="3837866at2"/>
<sequence length="115" mass="12504">MSGWLTWPLRVAALAAWFFWQLVKSNAQVIRDILTRPDRSTPMIVKVDLPHATDVEGALVALMVSLTPGTLVLANEQGPIVLYVHSLYSTHDEVILGVTDLARRVASALRVGGAS</sequence>
<dbReference type="Proteomes" id="UP000291933">
    <property type="component" value="Unassembled WGS sequence"/>
</dbReference>
<evidence type="ECO:0000256" key="3">
    <source>
        <dbReference type="ARBA" id="ARBA00022475"/>
    </source>
</evidence>
<dbReference type="EMBL" id="SDMR01000013">
    <property type="protein sequence ID" value="TBT94427.1"/>
    <property type="molecule type" value="Genomic_DNA"/>
</dbReference>
<name>A0A4Q9KJ36_PROTD</name>
<evidence type="ECO:0000256" key="4">
    <source>
        <dbReference type="ARBA" id="ARBA00022692"/>
    </source>
</evidence>
<comment type="subcellular location">
    <subcellularLocation>
        <location evidence="1">Cell membrane</location>
        <topology evidence="1">Multi-pass membrane protein</topology>
    </subcellularLocation>
</comment>
<accession>A0A4Q9KJ36</accession>
<keyword evidence="3" id="KW-1003">Cell membrane</keyword>
<organism evidence="7 8">
    <name type="scientific">Propioniciclava tarda</name>
    <dbReference type="NCBI Taxonomy" id="433330"/>
    <lineage>
        <taxon>Bacteria</taxon>
        <taxon>Bacillati</taxon>
        <taxon>Actinomycetota</taxon>
        <taxon>Actinomycetes</taxon>
        <taxon>Propionibacteriales</taxon>
        <taxon>Propionibacteriaceae</taxon>
        <taxon>Propioniciclava</taxon>
    </lineage>
</organism>
<evidence type="ECO:0000256" key="2">
    <source>
        <dbReference type="ARBA" id="ARBA00006228"/>
    </source>
</evidence>
<evidence type="ECO:0000313" key="8">
    <source>
        <dbReference type="Proteomes" id="UP000291933"/>
    </source>
</evidence>